<comment type="caution">
    <text evidence="1">The sequence shown here is derived from an EMBL/GenBank/DDBJ whole genome shotgun (WGS) entry which is preliminary data.</text>
</comment>
<dbReference type="EMBL" id="JANAKD010000027">
    <property type="protein sequence ID" value="KAJ3498955.1"/>
    <property type="molecule type" value="Genomic_DNA"/>
</dbReference>
<evidence type="ECO:0000313" key="2">
    <source>
        <dbReference type="Proteomes" id="UP001148737"/>
    </source>
</evidence>
<proteinExistence type="predicted"/>
<keyword evidence="2" id="KW-1185">Reference proteome</keyword>
<accession>A0ACC1R9X3</accession>
<name>A0ACC1R9X3_9HYPO</name>
<reference evidence="1" key="1">
    <citation type="submission" date="2022-07" db="EMBL/GenBank/DDBJ databases">
        <title>Genome Sequence of Lecanicillium saksenae.</title>
        <authorList>
            <person name="Buettner E."/>
        </authorList>
    </citation>
    <scope>NUCLEOTIDE SEQUENCE</scope>
    <source>
        <strain evidence="1">VT-O1</strain>
    </source>
</reference>
<evidence type="ECO:0000313" key="1">
    <source>
        <dbReference type="EMBL" id="KAJ3498955.1"/>
    </source>
</evidence>
<protein>
    <submittedName>
        <fullName evidence="1">Uncharacterized protein</fullName>
    </submittedName>
</protein>
<dbReference type="Proteomes" id="UP001148737">
    <property type="component" value="Unassembled WGS sequence"/>
</dbReference>
<sequence length="273" mass="29942">MATNRSNDGLFSRFGTRVSTYLSLRYAWHAPAKLYLSSLWSNLRSGNLAALVSPGSIGDETFAQWWLATSHKFMDHEAASGVPALVGSAHGVVLDLGAGSGNQLHRLEASQLTQVYGIESNSAFIPALAAKVEKLHLEDVYTPVVARIEDAEAELAKLGVQAGTVDCILSIQVLCSMTNLESVIQGLHHLLKPGGLLIFWEHQQNEVDWITRTVQGLWNIFWTPVVGSCRLNQPIRKTLLAAADWDVVELRVDDGSLDLMPRVSGRLRKKTCD</sequence>
<gene>
    <name evidence="1" type="ORF">NLG97_g719</name>
</gene>
<organism evidence="1 2">
    <name type="scientific">Lecanicillium saksenae</name>
    <dbReference type="NCBI Taxonomy" id="468837"/>
    <lineage>
        <taxon>Eukaryota</taxon>
        <taxon>Fungi</taxon>
        <taxon>Dikarya</taxon>
        <taxon>Ascomycota</taxon>
        <taxon>Pezizomycotina</taxon>
        <taxon>Sordariomycetes</taxon>
        <taxon>Hypocreomycetidae</taxon>
        <taxon>Hypocreales</taxon>
        <taxon>Cordycipitaceae</taxon>
        <taxon>Lecanicillium</taxon>
    </lineage>
</organism>